<dbReference type="InterPro" id="IPR015890">
    <property type="entry name" value="Chorismate_C"/>
</dbReference>
<gene>
    <name evidence="2" type="ORF">UFOPK4237_01432</name>
</gene>
<dbReference type="PANTHER" id="PTHR11236">
    <property type="entry name" value="AMINOBENZOATE/ANTHRANILATE SYNTHASE"/>
    <property type="match status" value="1"/>
</dbReference>
<evidence type="ECO:0000313" key="2">
    <source>
        <dbReference type="EMBL" id="CAB5041988.1"/>
    </source>
</evidence>
<dbReference type="Pfam" id="PF00425">
    <property type="entry name" value="Chorismate_bind"/>
    <property type="match status" value="1"/>
</dbReference>
<proteinExistence type="predicted"/>
<feature type="domain" description="Chorismate-utilising enzyme C-terminal" evidence="1">
    <location>
        <begin position="9"/>
        <end position="220"/>
    </location>
</feature>
<dbReference type="PANTHER" id="PTHR11236:SF50">
    <property type="entry name" value="AMINODEOXYCHORISMATE SYNTHASE COMPONENT 1"/>
    <property type="match status" value="1"/>
</dbReference>
<sequence length="240" mass="26062">MRTPVLPEQSDIAGLHLLLMQHNPAPHAAMVRVPDLNLAIACASPELFLSRNGSEIASGPIKGTGRTSSDLTEKDRAENVMIVDLVRNDLAQISEVGTVEVDGLLREEQHPGLVHLVSRVKSRILDGTSWAQIFQATFPPGSVTGAPKSSALKLIDELENVSRSYYCGAIGWIDSDRDQASLAVSIRTFWLDGQDLCFGTGAGITWSSNATKEWQETELKAQHLVSVASSYWPETVGEIQ</sequence>
<dbReference type="EMBL" id="CAFBPZ010000122">
    <property type="protein sequence ID" value="CAB5041988.1"/>
    <property type="molecule type" value="Genomic_DNA"/>
</dbReference>
<dbReference type="SUPFAM" id="SSF56322">
    <property type="entry name" value="ADC synthase"/>
    <property type="match status" value="1"/>
</dbReference>
<evidence type="ECO:0000259" key="1">
    <source>
        <dbReference type="Pfam" id="PF00425"/>
    </source>
</evidence>
<dbReference type="Gene3D" id="3.60.120.10">
    <property type="entry name" value="Anthranilate synthase"/>
    <property type="match status" value="1"/>
</dbReference>
<organism evidence="2">
    <name type="scientific">freshwater metagenome</name>
    <dbReference type="NCBI Taxonomy" id="449393"/>
    <lineage>
        <taxon>unclassified sequences</taxon>
        <taxon>metagenomes</taxon>
        <taxon>ecological metagenomes</taxon>
    </lineage>
</organism>
<dbReference type="InterPro" id="IPR005801">
    <property type="entry name" value="ADC_synthase"/>
</dbReference>
<dbReference type="GO" id="GO:0000162">
    <property type="term" value="P:L-tryptophan biosynthetic process"/>
    <property type="evidence" value="ECO:0007669"/>
    <property type="project" value="TreeGrafter"/>
</dbReference>
<dbReference type="InterPro" id="IPR019999">
    <property type="entry name" value="Anth_synth_I-like"/>
</dbReference>
<dbReference type="GO" id="GO:0046820">
    <property type="term" value="F:4-amino-4-deoxychorismate synthase activity"/>
    <property type="evidence" value="ECO:0007669"/>
    <property type="project" value="TreeGrafter"/>
</dbReference>
<dbReference type="AlphaFoldDB" id="A0A6J7SP33"/>
<accession>A0A6J7SP33</accession>
<name>A0A6J7SP33_9ZZZZ</name>
<reference evidence="2" key="1">
    <citation type="submission" date="2020-05" db="EMBL/GenBank/DDBJ databases">
        <authorList>
            <person name="Chiriac C."/>
            <person name="Salcher M."/>
            <person name="Ghai R."/>
            <person name="Kavagutti S V."/>
        </authorList>
    </citation>
    <scope>NUCLEOTIDE SEQUENCE</scope>
</reference>
<dbReference type="PRINTS" id="PR00095">
    <property type="entry name" value="ANTSNTHASEI"/>
</dbReference>
<protein>
    <submittedName>
        <fullName evidence="2">Unannotated protein</fullName>
    </submittedName>
</protein>